<dbReference type="GO" id="GO:0004792">
    <property type="term" value="F:thiosulfate-cyanide sulfurtransferase activity"/>
    <property type="evidence" value="ECO:0007669"/>
    <property type="project" value="TreeGrafter"/>
</dbReference>
<proteinExistence type="predicted"/>
<keyword evidence="2" id="KW-0808">Transferase</keyword>
<gene>
    <name evidence="2" type="ORF">SAMN07250955_10397</name>
</gene>
<sequence>MQIKSTKELVADASRAIETLQPEQAQAFVDDREVLFVDVREPAEWQGGHLPGAIRVPRGQLEWAADPASSSYKPDFGRANRIVVYCAAAGRSALAAKTLSDMGYRNVSHIDGGFEAWRKSGMPIEEEGTPA</sequence>
<feature type="domain" description="Rhodanese" evidence="1">
    <location>
        <begin position="30"/>
        <end position="126"/>
    </location>
</feature>
<dbReference type="EMBL" id="FYEH01000003">
    <property type="protein sequence ID" value="SNB62343.1"/>
    <property type="molecule type" value="Genomic_DNA"/>
</dbReference>
<organism evidence="2 3">
    <name type="scientific">Arboricoccus pini</name>
    <dbReference type="NCBI Taxonomy" id="1963835"/>
    <lineage>
        <taxon>Bacteria</taxon>
        <taxon>Pseudomonadati</taxon>
        <taxon>Pseudomonadota</taxon>
        <taxon>Alphaproteobacteria</taxon>
        <taxon>Geminicoccales</taxon>
        <taxon>Geminicoccaceae</taxon>
        <taxon>Arboricoccus</taxon>
    </lineage>
</organism>
<dbReference type="Pfam" id="PF00581">
    <property type="entry name" value="Rhodanese"/>
    <property type="match status" value="1"/>
</dbReference>
<name>A0A212QS23_9PROT</name>
<dbReference type="Proteomes" id="UP000197065">
    <property type="component" value="Unassembled WGS sequence"/>
</dbReference>
<dbReference type="PANTHER" id="PTHR44086:SF10">
    <property type="entry name" value="THIOSULFATE SULFURTRANSFERASE_RHODANESE-LIKE DOMAIN-CONTAINING PROTEIN 3"/>
    <property type="match status" value="1"/>
</dbReference>
<dbReference type="SMART" id="SM00450">
    <property type="entry name" value="RHOD"/>
    <property type="match status" value="1"/>
</dbReference>
<protein>
    <submittedName>
        <fullName evidence="2">Rhodanese-related sulfurtransferase</fullName>
    </submittedName>
</protein>
<dbReference type="InterPro" id="IPR001763">
    <property type="entry name" value="Rhodanese-like_dom"/>
</dbReference>
<dbReference type="OrthoDB" id="9807812at2"/>
<accession>A0A212QS23</accession>
<keyword evidence="3" id="KW-1185">Reference proteome</keyword>
<evidence type="ECO:0000313" key="3">
    <source>
        <dbReference type="Proteomes" id="UP000197065"/>
    </source>
</evidence>
<dbReference type="PROSITE" id="PS50206">
    <property type="entry name" value="RHODANESE_3"/>
    <property type="match status" value="1"/>
</dbReference>
<dbReference type="SUPFAM" id="SSF52821">
    <property type="entry name" value="Rhodanese/Cell cycle control phosphatase"/>
    <property type="match status" value="1"/>
</dbReference>
<dbReference type="InterPro" id="IPR036873">
    <property type="entry name" value="Rhodanese-like_dom_sf"/>
</dbReference>
<dbReference type="PANTHER" id="PTHR44086">
    <property type="entry name" value="THIOSULFATE SULFURTRANSFERASE RDL2, MITOCHONDRIAL-RELATED"/>
    <property type="match status" value="1"/>
</dbReference>
<dbReference type="RefSeq" id="WP_088560347.1">
    <property type="nucleotide sequence ID" value="NZ_FYEH01000003.1"/>
</dbReference>
<evidence type="ECO:0000259" key="1">
    <source>
        <dbReference type="PROSITE" id="PS50206"/>
    </source>
</evidence>
<evidence type="ECO:0000313" key="2">
    <source>
        <dbReference type="EMBL" id="SNB62343.1"/>
    </source>
</evidence>
<dbReference type="AlphaFoldDB" id="A0A212QS23"/>
<dbReference type="Gene3D" id="3.40.250.10">
    <property type="entry name" value="Rhodanese-like domain"/>
    <property type="match status" value="1"/>
</dbReference>
<reference evidence="2 3" key="1">
    <citation type="submission" date="2017-06" db="EMBL/GenBank/DDBJ databases">
        <authorList>
            <person name="Kim H.J."/>
            <person name="Triplett B.A."/>
        </authorList>
    </citation>
    <scope>NUCLEOTIDE SEQUENCE [LARGE SCALE GENOMIC DNA]</scope>
    <source>
        <strain evidence="2 3">B29T1</strain>
    </source>
</reference>